<name>A0A6M4WGC9_9ACTN</name>
<dbReference type="RefSeq" id="WP_171394720.1">
    <property type="nucleotide sequence ID" value="NZ_CP049838.1"/>
</dbReference>
<accession>A0A6M4WGC9</accession>
<dbReference type="Proteomes" id="UP000502665">
    <property type="component" value="Chromosome"/>
</dbReference>
<reference evidence="2" key="1">
    <citation type="submission" date="2020-03" db="EMBL/GenBank/DDBJ databases">
        <title>Molecular networking-based the target discovery of potent antiproliferative macrolactams: 5/6/7/16 polycyclic ansamycins and glycosylated trienomycin from Streptomyces cacaoi subsp. asoensis.</title>
        <authorList>
            <person name="Liu L.-L."/>
        </authorList>
    </citation>
    <scope>NUCLEOTIDE SEQUENCE [LARGE SCALE GENOMIC DNA]</scope>
    <source>
        <strain evidence="2">H2S5</strain>
    </source>
</reference>
<evidence type="ECO:0000313" key="3">
    <source>
        <dbReference type="Proteomes" id="UP000502665"/>
    </source>
</evidence>
<evidence type="ECO:0000313" key="2">
    <source>
        <dbReference type="EMBL" id="QJS99067.1"/>
    </source>
</evidence>
<dbReference type="AlphaFoldDB" id="A0A6M4WGC9"/>
<keyword evidence="3" id="KW-1185">Reference proteome</keyword>
<protein>
    <submittedName>
        <fullName evidence="2">Uncharacterized protein</fullName>
    </submittedName>
</protein>
<evidence type="ECO:0000256" key="1">
    <source>
        <dbReference type="SAM" id="MobiDB-lite"/>
    </source>
</evidence>
<dbReference type="EMBL" id="CP049838">
    <property type="protein sequence ID" value="QJS99067.1"/>
    <property type="molecule type" value="Genomic_DNA"/>
</dbReference>
<sequence length="322" mass="36414">MSHWALPHPAHYTPSMPRQQDQELVSPRDHKVRVHRHWPDSLLDGTGPAPFFLVDTWRPSDNAGHLASCTPETCRRWVEAALAYATAVDEVSAELTAAHQGAGSVPRWRYFAARRALHDWEKARERYEQTVREAGEAYQPICREIWHAVWAEHDRAGLRAREEAQEKQEDARVEAQARRRATELAERPIWGWSVVTRKKWSIAYVFRHDVPHSDERVSAARQDRPCVNLPELRQALRDLNPDRLHWDDAALAETGRELDGASFGRCWRELFGEDHGTFTSISPYSPPTRRPTDRDNPSGGSATSGTGGYGSGFSCGSFGGGY</sequence>
<proteinExistence type="predicted"/>
<organism evidence="2 3">
    <name type="scientific">Streptomyces asoensis</name>
    <dbReference type="NCBI Taxonomy" id="249586"/>
    <lineage>
        <taxon>Bacteria</taxon>
        <taxon>Bacillati</taxon>
        <taxon>Actinomycetota</taxon>
        <taxon>Actinomycetes</taxon>
        <taxon>Kitasatosporales</taxon>
        <taxon>Streptomycetaceae</taxon>
        <taxon>Streptomyces</taxon>
    </lineage>
</organism>
<gene>
    <name evidence="2" type="ORF">G9272_00885</name>
</gene>
<feature type="region of interest" description="Disordered" evidence="1">
    <location>
        <begin position="1"/>
        <end position="26"/>
    </location>
</feature>
<feature type="region of interest" description="Disordered" evidence="1">
    <location>
        <begin position="278"/>
        <end position="313"/>
    </location>
</feature>